<accession>A0AAD7KWT6</accession>
<dbReference type="EMBL" id="JARAOO010000013">
    <property type="protein sequence ID" value="KAJ7947407.1"/>
    <property type="molecule type" value="Genomic_DNA"/>
</dbReference>
<protein>
    <submittedName>
        <fullName evidence="1">Uncharacterized protein</fullName>
    </submittedName>
</protein>
<evidence type="ECO:0000313" key="2">
    <source>
        <dbReference type="Proteomes" id="UP001163823"/>
    </source>
</evidence>
<sequence>MTPITQKWQIPFRRRFRVVPERIAASPTVFDAAVVKRCNIVFQKLHAKLKRKHLSGPLAWKEDSTHKRKFGDFVSTKSKAISFKESKVTELMQSSTRVYDSVDTSTEGPMSDPSLFVKLVCVRGRDLFITSGFVSTPSKYWEKLPGPQLLRPLFTVPFRLLLHLDLLWDSL</sequence>
<comment type="caution">
    <text evidence="1">The sequence shown here is derived from an EMBL/GenBank/DDBJ whole genome shotgun (WGS) entry which is preliminary data.</text>
</comment>
<name>A0AAD7KWT6_QUISA</name>
<keyword evidence="2" id="KW-1185">Reference proteome</keyword>
<evidence type="ECO:0000313" key="1">
    <source>
        <dbReference type="EMBL" id="KAJ7947407.1"/>
    </source>
</evidence>
<dbReference type="KEGG" id="qsa:O6P43_032217"/>
<reference evidence="1" key="1">
    <citation type="journal article" date="2023" name="Science">
        <title>Elucidation of the pathway for biosynthesis of saponin adjuvants from the soapbark tree.</title>
        <authorList>
            <person name="Reed J."/>
            <person name="Orme A."/>
            <person name="El-Demerdash A."/>
            <person name="Owen C."/>
            <person name="Martin L.B.B."/>
            <person name="Misra R.C."/>
            <person name="Kikuchi S."/>
            <person name="Rejzek M."/>
            <person name="Martin A.C."/>
            <person name="Harkess A."/>
            <person name="Leebens-Mack J."/>
            <person name="Louveau T."/>
            <person name="Stephenson M.J."/>
            <person name="Osbourn A."/>
        </authorList>
    </citation>
    <scope>NUCLEOTIDE SEQUENCE</scope>
    <source>
        <strain evidence="1">S10</strain>
    </source>
</reference>
<dbReference type="AlphaFoldDB" id="A0AAD7KWT6"/>
<organism evidence="1 2">
    <name type="scientific">Quillaja saponaria</name>
    <name type="common">Soap bark tree</name>
    <dbReference type="NCBI Taxonomy" id="32244"/>
    <lineage>
        <taxon>Eukaryota</taxon>
        <taxon>Viridiplantae</taxon>
        <taxon>Streptophyta</taxon>
        <taxon>Embryophyta</taxon>
        <taxon>Tracheophyta</taxon>
        <taxon>Spermatophyta</taxon>
        <taxon>Magnoliopsida</taxon>
        <taxon>eudicotyledons</taxon>
        <taxon>Gunneridae</taxon>
        <taxon>Pentapetalae</taxon>
        <taxon>rosids</taxon>
        <taxon>fabids</taxon>
        <taxon>Fabales</taxon>
        <taxon>Quillajaceae</taxon>
        <taxon>Quillaja</taxon>
    </lineage>
</organism>
<proteinExistence type="predicted"/>
<gene>
    <name evidence="1" type="ORF">O6P43_032217</name>
</gene>
<dbReference type="Proteomes" id="UP001163823">
    <property type="component" value="Chromosome 13"/>
</dbReference>